<accession>A0A1A9HWT1</accession>
<dbReference type="Pfam" id="PF04072">
    <property type="entry name" value="LCM"/>
    <property type="match status" value="1"/>
</dbReference>
<keyword evidence="3" id="KW-0808">Transferase</keyword>
<keyword evidence="2 4" id="KW-0489">Methyltransferase</keyword>
<dbReference type="PANTHER" id="PTHR43619:SF2">
    <property type="entry name" value="S-ADENOSYL-L-METHIONINE-DEPENDENT METHYLTRANSFERASES SUPERFAMILY PROTEIN"/>
    <property type="match status" value="1"/>
</dbReference>
<protein>
    <recommendedName>
        <fullName evidence="4">S-adenosyl-L-methionine-dependent methyltransferase</fullName>
        <ecNumber evidence="4">2.1.1.-</ecNumber>
    </recommendedName>
</protein>
<dbReference type="Proteomes" id="UP000077667">
    <property type="component" value="Chromosome"/>
</dbReference>
<evidence type="ECO:0000256" key="1">
    <source>
        <dbReference type="ARBA" id="ARBA00008138"/>
    </source>
</evidence>
<dbReference type="STRING" id="1176587.A8C56_01745"/>
<evidence type="ECO:0000313" key="5">
    <source>
        <dbReference type="EMBL" id="ANH79868.1"/>
    </source>
</evidence>
<dbReference type="GO" id="GO:0032259">
    <property type="term" value="P:methylation"/>
    <property type="evidence" value="ECO:0007669"/>
    <property type="project" value="UniProtKB-KW"/>
</dbReference>
<dbReference type="GO" id="GO:0008168">
    <property type="term" value="F:methyltransferase activity"/>
    <property type="evidence" value="ECO:0007669"/>
    <property type="project" value="UniProtKB-UniRule"/>
</dbReference>
<dbReference type="AlphaFoldDB" id="A0A1A9HWT1"/>
<sequence>MNKGEGSKTAVAAAMLRAAHQLLDGPHKLLADPVVLRLLGTEAIEWILANQQYYFLPGILAMRTHIVLRSRYAEDCLKVACKEGIRQYLILGAGLDTFAFRQPDWAKELQIIEADHPASQQNKKERLDKAALSMPSNLHFLETDLESLELQLALNSPLIDYHKPVFVACLGVLIYLSPQSIANLFRWAGGLPQGSQLVFTASFNTESRNSLLADKAAKAGEPWISYFSMPELEARLIECGFDHIELLTPAIAEEQYFKGAHLVLPPPRRTSIVKAVI</sequence>
<evidence type="ECO:0000313" key="6">
    <source>
        <dbReference type="Proteomes" id="UP000077667"/>
    </source>
</evidence>
<comment type="similarity">
    <text evidence="1 4">Belongs to the UPF0677 family.</text>
</comment>
<comment type="function">
    <text evidence="4">Exhibits S-adenosyl-L-methionine-dependent methyltransferase activity.</text>
</comment>
<organism evidence="5 6">
    <name type="scientific">Niabella ginsenosidivorans</name>
    <dbReference type="NCBI Taxonomy" id="1176587"/>
    <lineage>
        <taxon>Bacteria</taxon>
        <taxon>Pseudomonadati</taxon>
        <taxon>Bacteroidota</taxon>
        <taxon>Chitinophagia</taxon>
        <taxon>Chitinophagales</taxon>
        <taxon>Chitinophagaceae</taxon>
        <taxon>Niabella</taxon>
    </lineage>
</organism>
<dbReference type="PANTHER" id="PTHR43619">
    <property type="entry name" value="S-ADENOSYL-L-METHIONINE-DEPENDENT METHYLTRANSFERASE YKTD-RELATED"/>
    <property type="match status" value="1"/>
</dbReference>
<evidence type="ECO:0000256" key="3">
    <source>
        <dbReference type="ARBA" id="ARBA00022679"/>
    </source>
</evidence>
<dbReference type="OrthoDB" id="9806164at2"/>
<dbReference type="InterPro" id="IPR029063">
    <property type="entry name" value="SAM-dependent_MTases_sf"/>
</dbReference>
<dbReference type="EMBL" id="CP015772">
    <property type="protein sequence ID" value="ANH79868.1"/>
    <property type="molecule type" value="Genomic_DNA"/>
</dbReference>
<dbReference type="RefSeq" id="WP_067751229.1">
    <property type="nucleotide sequence ID" value="NZ_CP015772.1"/>
</dbReference>
<dbReference type="InterPro" id="IPR007213">
    <property type="entry name" value="Ppm1/Ppm2/Tcmp"/>
</dbReference>
<proteinExistence type="inferred from homology"/>
<dbReference type="Gene3D" id="3.40.50.150">
    <property type="entry name" value="Vaccinia Virus protein VP39"/>
    <property type="match status" value="1"/>
</dbReference>
<keyword evidence="6" id="KW-1185">Reference proteome</keyword>
<evidence type="ECO:0000256" key="4">
    <source>
        <dbReference type="RuleBase" id="RU362030"/>
    </source>
</evidence>
<evidence type="ECO:0000256" key="2">
    <source>
        <dbReference type="ARBA" id="ARBA00022603"/>
    </source>
</evidence>
<dbReference type="EC" id="2.1.1.-" evidence="4"/>
<reference evidence="5 6" key="1">
    <citation type="submission" date="2016-05" db="EMBL/GenBank/DDBJ databases">
        <title>Niabella ginsenosidivorans BS26 whole genome sequencing.</title>
        <authorList>
            <person name="Im W.T."/>
            <person name="Siddiqi M.Z."/>
        </authorList>
    </citation>
    <scope>NUCLEOTIDE SEQUENCE [LARGE SCALE GENOMIC DNA]</scope>
    <source>
        <strain evidence="5 6">BS26</strain>
    </source>
</reference>
<name>A0A1A9HWT1_9BACT</name>
<dbReference type="NCBIfam" id="TIGR00027">
    <property type="entry name" value="mthyl_TIGR00027"/>
    <property type="match status" value="1"/>
</dbReference>
<gene>
    <name evidence="5" type="ORF">A8C56_01745</name>
</gene>
<dbReference type="InterPro" id="IPR011610">
    <property type="entry name" value="SAM_mthyl_Trfase_ML2640-like"/>
</dbReference>
<keyword evidence="4" id="KW-0949">S-adenosyl-L-methionine</keyword>
<dbReference type="SUPFAM" id="SSF53335">
    <property type="entry name" value="S-adenosyl-L-methionine-dependent methyltransferases"/>
    <property type="match status" value="1"/>
</dbReference>
<dbReference type="KEGG" id="nia:A8C56_01745"/>